<dbReference type="EMBL" id="UGTI01000001">
    <property type="protein sequence ID" value="SUB77131.1"/>
    <property type="molecule type" value="Genomic_DNA"/>
</dbReference>
<feature type="domain" description="Formyl transferase N-terminal" evidence="6">
    <location>
        <begin position="28"/>
        <end position="202"/>
    </location>
</feature>
<dbReference type="InterPro" id="IPR011034">
    <property type="entry name" value="Formyl_transferase-like_C_sf"/>
</dbReference>
<comment type="function">
    <text evidence="5">Attaches a formyl group to the free amino group of methionyl-tRNA(fMet). The formyl group appears to play a dual role in the initiator identity of N-formylmethionyl-tRNA by promoting its recognition by IF2 and preventing the misappropriation of this tRNA by the elongation apparatus.</text>
</comment>
<dbReference type="SUPFAM" id="SSF50486">
    <property type="entry name" value="FMT C-terminal domain-like"/>
    <property type="match status" value="1"/>
</dbReference>
<dbReference type="PANTHER" id="PTHR11138">
    <property type="entry name" value="METHIONYL-TRNA FORMYLTRANSFERASE"/>
    <property type="match status" value="1"/>
</dbReference>
<reference evidence="8 9" key="1">
    <citation type="submission" date="2018-06" db="EMBL/GenBank/DDBJ databases">
        <authorList>
            <consortium name="Pathogen Informatics"/>
            <person name="Doyle S."/>
        </authorList>
    </citation>
    <scope>NUCLEOTIDE SEQUENCE [LARGE SCALE GENOMIC DNA]</scope>
    <source>
        <strain evidence="8 9">NCTC13100</strain>
    </source>
</reference>
<dbReference type="Pfam" id="PF00551">
    <property type="entry name" value="Formyl_trans_N"/>
    <property type="match status" value="1"/>
</dbReference>
<comment type="catalytic activity">
    <reaction evidence="5">
        <text>L-methionyl-tRNA(fMet) + (6R)-10-formyltetrahydrofolate = N-formyl-L-methionyl-tRNA(fMet) + (6S)-5,6,7,8-tetrahydrofolate + H(+)</text>
        <dbReference type="Rhea" id="RHEA:24380"/>
        <dbReference type="Rhea" id="RHEA-COMP:9952"/>
        <dbReference type="Rhea" id="RHEA-COMP:9953"/>
        <dbReference type="ChEBI" id="CHEBI:15378"/>
        <dbReference type="ChEBI" id="CHEBI:57453"/>
        <dbReference type="ChEBI" id="CHEBI:78530"/>
        <dbReference type="ChEBI" id="CHEBI:78844"/>
        <dbReference type="ChEBI" id="CHEBI:195366"/>
        <dbReference type="EC" id="2.1.2.9"/>
    </reaction>
</comment>
<organism evidence="8 9">
    <name type="scientific">Porphyromonas macacae</name>
    <dbReference type="NCBI Taxonomy" id="28115"/>
    <lineage>
        <taxon>Bacteria</taxon>
        <taxon>Pseudomonadati</taxon>
        <taxon>Bacteroidota</taxon>
        <taxon>Bacteroidia</taxon>
        <taxon>Bacteroidales</taxon>
        <taxon>Porphyromonadaceae</taxon>
        <taxon>Porphyromonas</taxon>
    </lineage>
</organism>
<keyword evidence="3 5" id="KW-0808">Transferase</keyword>
<evidence type="ECO:0000313" key="9">
    <source>
        <dbReference type="Proteomes" id="UP000254263"/>
    </source>
</evidence>
<evidence type="ECO:0000313" key="8">
    <source>
        <dbReference type="EMBL" id="SUB77131.1"/>
    </source>
</evidence>
<evidence type="ECO:0000256" key="2">
    <source>
        <dbReference type="ARBA" id="ARBA00012261"/>
    </source>
</evidence>
<dbReference type="Gene3D" id="3.40.50.12230">
    <property type="match status" value="1"/>
</dbReference>
<name>A0A379DFL5_9PORP</name>
<keyword evidence="4 5" id="KW-0648">Protein biosynthesis</keyword>
<dbReference type="Pfam" id="PF02911">
    <property type="entry name" value="Formyl_trans_C"/>
    <property type="match status" value="1"/>
</dbReference>
<evidence type="ECO:0000259" key="7">
    <source>
        <dbReference type="Pfam" id="PF02911"/>
    </source>
</evidence>
<feature type="binding site" evidence="5">
    <location>
        <begin position="133"/>
        <end position="136"/>
    </location>
    <ligand>
        <name>(6S)-5,6,7,8-tetrahydrofolate</name>
        <dbReference type="ChEBI" id="CHEBI:57453"/>
    </ligand>
</feature>
<dbReference type="CDD" id="cd08646">
    <property type="entry name" value="FMT_core_Met-tRNA-FMT_N"/>
    <property type="match status" value="1"/>
</dbReference>
<evidence type="ECO:0000256" key="5">
    <source>
        <dbReference type="HAMAP-Rule" id="MF_00182"/>
    </source>
</evidence>
<dbReference type="InterPro" id="IPR036477">
    <property type="entry name" value="Formyl_transf_N_sf"/>
</dbReference>
<dbReference type="AlphaFoldDB" id="A0A379DFL5"/>
<evidence type="ECO:0000256" key="1">
    <source>
        <dbReference type="ARBA" id="ARBA00010699"/>
    </source>
</evidence>
<comment type="similarity">
    <text evidence="1 5">Belongs to the Fmt family.</text>
</comment>
<dbReference type="InterPro" id="IPR041711">
    <property type="entry name" value="Met-tRNA-FMT_N"/>
</dbReference>
<dbReference type="CDD" id="cd08704">
    <property type="entry name" value="Met_tRNA_FMT_C"/>
    <property type="match status" value="1"/>
</dbReference>
<sequence>MPLPLFFCETSAGMVNNDLTMNKKDCTILFMGTAAFAVPSLQALVEGGYKIGAVVTMPDKPMGRGHKLQASPVKQYAAQQGLEILQPEKLTDEKFLNRLKEIDADLGIVVAFRMLPKEVWSMPPMGTINLHGSLLPRYRGAAPINRAVINGDKETGATTFRLRHEIDTGEILLQEKMSIGDDETAGEVHDRMMTIGAGLLLRTVDGLLAGSITGLPQEETNEKPTLAPKIFKETGIIDWSESAEKIHNLIRGLAPSPGARSELSIDGMPPVELKILASEEIDFEHRHTGVPVGHAISYQNNIEVVCGRNVLRLKTIQPPGKKAMKSADFLNGLRSR</sequence>
<dbReference type="InterPro" id="IPR005793">
    <property type="entry name" value="Formyl_trans_C"/>
</dbReference>
<feature type="domain" description="Formyl transferase C-terminal" evidence="7">
    <location>
        <begin position="229"/>
        <end position="333"/>
    </location>
</feature>
<dbReference type="InterPro" id="IPR044135">
    <property type="entry name" value="Met-tRNA-FMT_C"/>
</dbReference>
<proteinExistence type="inferred from homology"/>
<evidence type="ECO:0000256" key="4">
    <source>
        <dbReference type="ARBA" id="ARBA00022917"/>
    </source>
</evidence>
<dbReference type="HAMAP" id="MF_00182">
    <property type="entry name" value="Formyl_trans"/>
    <property type="match status" value="1"/>
</dbReference>
<dbReference type="EC" id="2.1.2.9" evidence="2 5"/>
<dbReference type="GO" id="GO:0004479">
    <property type="term" value="F:methionyl-tRNA formyltransferase activity"/>
    <property type="evidence" value="ECO:0007669"/>
    <property type="project" value="UniProtKB-UniRule"/>
</dbReference>
<dbReference type="InterPro" id="IPR002376">
    <property type="entry name" value="Formyl_transf_N"/>
</dbReference>
<protein>
    <recommendedName>
        <fullName evidence="2 5">Methionyl-tRNA formyltransferase</fullName>
        <ecNumber evidence="2 5">2.1.2.9</ecNumber>
    </recommendedName>
</protein>
<evidence type="ECO:0000259" key="6">
    <source>
        <dbReference type="Pfam" id="PF00551"/>
    </source>
</evidence>
<accession>A0A379DFL5</accession>
<dbReference type="InterPro" id="IPR005794">
    <property type="entry name" value="Fmt"/>
</dbReference>
<dbReference type="NCBIfam" id="TIGR00460">
    <property type="entry name" value="fmt"/>
    <property type="match status" value="1"/>
</dbReference>
<dbReference type="SUPFAM" id="SSF53328">
    <property type="entry name" value="Formyltransferase"/>
    <property type="match status" value="1"/>
</dbReference>
<dbReference type="GO" id="GO:0005829">
    <property type="term" value="C:cytosol"/>
    <property type="evidence" value="ECO:0007669"/>
    <property type="project" value="TreeGrafter"/>
</dbReference>
<dbReference type="Proteomes" id="UP000254263">
    <property type="component" value="Unassembled WGS sequence"/>
</dbReference>
<gene>
    <name evidence="5 8" type="primary">fmt</name>
    <name evidence="8" type="ORF">NCTC13100_00246</name>
</gene>
<dbReference type="PANTHER" id="PTHR11138:SF5">
    <property type="entry name" value="METHIONYL-TRNA FORMYLTRANSFERASE, MITOCHONDRIAL"/>
    <property type="match status" value="1"/>
</dbReference>
<evidence type="ECO:0000256" key="3">
    <source>
        <dbReference type="ARBA" id="ARBA00022679"/>
    </source>
</evidence>